<keyword evidence="4" id="KW-1185">Reference proteome</keyword>
<comment type="caution">
    <text evidence="3">The sequence shown here is derived from an EMBL/GenBank/DDBJ whole genome shotgun (WGS) entry which is preliminary data.</text>
</comment>
<name>A0ABU0DZ64_9FIRM</name>
<dbReference type="Proteomes" id="UP001230220">
    <property type="component" value="Unassembled WGS sequence"/>
</dbReference>
<dbReference type="InterPro" id="IPR013783">
    <property type="entry name" value="Ig-like_fold"/>
</dbReference>
<dbReference type="Gene3D" id="2.60.40.1120">
    <property type="entry name" value="Carboxypeptidase-like, regulatory domain"/>
    <property type="match status" value="1"/>
</dbReference>
<reference evidence="3 4" key="1">
    <citation type="submission" date="2023-07" db="EMBL/GenBank/DDBJ databases">
        <title>Genomic Encyclopedia of Type Strains, Phase IV (KMG-IV): sequencing the most valuable type-strain genomes for metagenomic binning, comparative biology and taxonomic classification.</title>
        <authorList>
            <person name="Goeker M."/>
        </authorList>
    </citation>
    <scope>NUCLEOTIDE SEQUENCE [LARGE SCALE GENOMIC DNA]</scope>
    <source>
        <strain evidence="3 4">DSM 16784</strain>
    </source>
</reference>
<dbReference type="Pfam" id="PF13620">
    <property type="entry name" value="CarboxypepD_reg"/>
    <property type="match status" value="1"/>
</dbReference>
<evidence type="ECO:0000313" key="4">
    <source>
        <dbReference type="Proteomes" id="UP001230220"/>
    </source>
</evidence>
<dbReference type="EMBL" id="JAUSUR010000001">
    <property type="protein sequence ID" value="MDQ0359861.1"/>
    <property type="molecule type" value="Genomic_DNA"/>
</dbReference>
<feature type="transmembrane region" description="Helical" evidence="1">
    <location>
        <begin position="182"/>
        <end position="200"/>
    </location>
</feature>
<evidence type="ECO:0000313" key="3">
    <source>
        <dbReference type="EMBL" id="MDQ0359861.1"/>
    </source>
</evidence>
<proteinExistence type="predicted"/>
<evidence type="ECO:0000256" key="2">
    <source>
        <dbReference type="SAM" id="SignalP"/>
    </source>
</evidence>
<evidence type="ECO:0000256" key="1">
    <source>
        <dbReference type="SAM" id="Phobius"/>
    </source>
</evidence>
<feature type="chain" id="PRO_5047493344" description="Carboxypeptidase regulatory-like domain-containing protein" evidence="2">
    <location>
        <begin position="37"/>
        <end position="979"/>
    </location>
</feature>
<protein>
    <recommendedName>
        <fullName evidence="5">Carboxypeptidase regulatory-like domain-containing protein</fullName>
    </recommendedName>
</protein>
<keyword evidence="2" id="KW-0732">Signal</keyword>
<sequence>MLKKALYEARVKQFKKRFLLVFFSLLVFVFCGSVSAAETQQDGLVVELTTDKTNYEQGENITVDLSIINQNDYLINLSDVENIIPDGFELDTDSLNRLENADLNVGETIHLESKIKKSDVSNSTNNGNDNGINNNLNANASVDNIDAGDSTNIGLWLLIGALSAIGICTYVGVKQRSIKKSLYMLLVLGLLVSMFGSTNIQAEEISNEINIEENVIYDGNNLKLSSKISYDYNSQEPKDPVVYQDGIEETYLEYDLDEENMQITIADGDVVSEWKVGDIQVLKSESNPKDDIAIKIESIDTLEDGSVVITYVTPDIEDVIKSFNYSGYESETGVLIPADGVTFTDASSIEHLDGRARAMNLFALDIDKEGSLDLYNKWNISLGDLGVSGELCVERLNYDFDARIGLNGIEVNKFYTTLDSKITLDFEKKSNFGGEKKAHIASFTAPLGYGFNATGDLFLYLSASGEATLEYTIDVVTGFDYSNTKFKGIFDIDGKLTKAEAEANVKIGAIAEPKITLLKLGLVGAEFDFGRNYELKLDSISLNPLEFCVEAGYYNYGNVSAVLLPGSWNKKFTATIMDKDGTIIKEYLHFEETGIVDECTRKYGSLEGMVLKHDGNENLPLYLAQVTLEQDGKVLHTTKSDIDGKFTFTKEIEKGDYDIFVRSNYYETYKGTVKIEGNKENKISDPIILEPKPTTVVITGNIYDVDTNSPISDATVSVDGYVDRETQTDNNGNYLLEVPLGNQTLTASANNYSSNSYSATFSVDANDINIGLSRKYDYDVLTINAGESYQLDFNSSKRIFVRAEETTEYSSFLEGNSTYHRTNYEDEFYRNVSNGEHWEIKVFSGSLSVFASDDGFFGSPDSNLDDYCTISNMNGVDPFIDYVIAAGESKTFDNQVDMPKNQSYSIGYTSNGAVLGSEEVTDYYYNTHFGHSMLISTYEVNGENILFSRGINNLEKVKLSVTSGELHVYFYRLDEINVY</sequence>
<feature type="signal peptide" evidence="2">
    <location>
        <begin position="1"/>
        <end position="36"/>
    </location>
</feature>
<dbReference type="SUPFAM" id="SSF49464">
    <property type="entry name" value="Carboxypeptidase regulatory domain-like"/>
    <property type="match status" value="1"/>
</dbReference>
<dbReference type="RefSeq" id="WP_307405330.1">
    <property type="nucleotide sequence ID" value="NZ_JAUSUR010000001.1"/>
</dbReference>
<feature type="transmembrane region" description="Helical" evidence="1">
    <location>
        <begin position="153"/>
        <end position="173"/>
    </location>
</feature>
<gene>
    <name evidence="3" type="ORF">J2S15_000592</name>
</gene>
<keyword evidence="1" id="KW-0472">Membrane</keyword>
<keyword evidence="1" id="KW-0812">Transmembrane</keyword>
<dbReference type="SUPFAM" id="SSF49478">
    <property type="entry name" value="Cna protein B-type domain"/>
    <property type="match status" value="1"/>
</dbReference>
<keyword evidence="1" id="KW-1133">Transmembrane helix</keyword>
<dbReference type="Gene3D" id="2.60.40.10">
    <property type="entry name" value="Immunoglobulins"/>
    <property type="match status" value="1"/>
</dbReference>
<accession>A0ABU0DZ64</accession>
<organism evidence="3 4">
    <name type="scientific">Breznakia pachnodae</name>
    <dbReference type="NCBI Taxonomy" id="265178"/>
    <lineage>
        <taxon>Bacteria</taxon>
        <taxon>Bacillati</taxon>
        <taxon>Bacillota</taxon>
        <taxon>Erysipelotrichia</taxon>
        <taxon>Erysipelotrichales</taxon>
        <taxon>Erysipelotrichaceae</taxon>
        <taxon>Breznakia</taxon>
    </lineage>
</organism>
<evidence type="ECO:0008006" key="5">
    <source>
        <dbReference type="Google" id="ProtNLM"/>
    </source>
</evidence>
<dbReference type="InterPro" id="IPR008969">
    <property type="entry name" value="CarboxyPept-like_regulatory"/>
</dbReference>